<dbReference type="InterPro" id="IPR050409">
    <property type="entry name" value="E3_ubiq-protein_ligase"/>
</dbReference>
<organism evidence="8 9">
    <name type="scientific">Gallus gallus</name>
    <name type="common">Chicken</name>
    <dbReference type="NCBI Taxonomy" id="9031"/>
    <lineage>
        <taxon>Eukaryota</taxon>
        <taxon>Metazoa</taxon>
        <taxon>Chordata</taxon>
        <taxon>Craniata</taxon>
        <taxon>Vertebrata</taxon>
        <taxon>Euteleostomi</taxon>
        <taxon>Archelosauria</taxon>
        <taxon>Archosauria</taxon>
        <taxon>Dinosauria</taxon>
        <taxon>Saurischia</taxon>
        <taxon>Theropoda</taxon>
        <taxon>Coelurosauria</taxon>
        <taxon>Aves</taxon>
        <taxon>Neognathae</taxon>
        <taxon>Galloanserae</taxon>
        <taxon>Galliformes</taxon>
        <taxon>Phasianidae</taxon>
        <taxon>Phasianinae</taxon>
        <taxon>Gallus</taxon>
    </lineage>
</organism>
<accession>A0A8V0X2X7</accession>
<evidence type="ECO:0000259" key="7">
    <source>
        <dbReference type="PROSITE" id="PS50237"/>
    </source>
</evidence>
<proteinExistence type="evidence at protein level"/>
<dbReference type="Proteomes" id="UP000000539">
    <property type="component" value="Unassembled WGS sequence"/>
</dbReference>
<dbReference type="Gene3D" id="3.30.2410.10">
    <property type="entry name" value="Hect, E3 ligase catalytic domain"/>
    <property type="match status" value="1"/>
</dbReference>
<evidence type="ECO:0000313" key="9">
    <source>
        <dbReference type="Proteomes" id="UP000000539"/>
    </source>
</evidence>
<dbReference type="CDD" id="cd00078">
    <property type="entry name" value="HECTc"/>
    <property type="match status" value="1"/>
</dbReference>
<name>A0A8V0X2X7_CHICK</name>
<feature type="domain" description="HECT" evidence="7">
    <location>
        <begin position="116"/>
        <end position="405"/>
    </location>
</feature>
<gene>
    <name evidence="8" type="primary">LOC100859273</name>
</gene>
<keyword evidence="9" id="KW-1185">Reference proteome</keyword>
<evidence type="ECO:0000313" key="8">
    <source>
        <dbReference type="Ensembl" id="ENSGALP00010000463.1"/>
    </source>
</evidence>
<keyword evidence="4" id="KW-0808">Transferase</keyword>
<dbReference type="SMART" id="SM00119">
    <property type="entry name" value="HECTc"/>
    <property type="match status" value="1"/>
</dbReference>
<dbReference type="PANTHER" id="PTHR11254">
    <property type="entry name" value="HECT DOMAIN UBIQUITIN-PROTEIN LIGASE"/>
    <property type="match status" value="1"/>
</dbReference>
<protein>
    <recommendedName>
        <fullName evidence="3">HECT-type E3 ubiquitin transferase</fullName>
        <ecNumber evidence="3">2.3.2.26</ecNumber>
    </recommendedName>
</protein>
<evidence type="ECO:0000256" key="5">
    <source>
        <dbReference type="ARBA" id="ARBA00022786"/>
    </source>
</evidence>
<dbReference type="Pfam" id="PF00632">
    <property type="entry name" value="HECT"/>
    <property type="match status" value="1"/>
</dbReference>
<reference evidence="8" key="1">
    <citation type="submission" date="2025-08" db="UniProtKB">
        <authorList>
            <consortium name="Ensembl"/>
        </authorList>
    </citation>
    <scope>IDENTIFICATION</scope>
    <source>
        <strain evidence="8">broiler</strain>
    </source>
</reference>
<dbReference type="Gene3D" id="3.90.1750.10">
    <property type="entry name" value="Hect, E3 ligase catalytic domains"/>
    <property type="match status" value="1"/>
</dbReference>
<evidence type="ECO:0007829" key="10">
    <source>
        <dbReference type="PeptideAtlas" id="A0A8V0X2X7"/>
    </source>
</evidence>
<dbReference type="GO" id="GO:0005737">
    <property type="term" value="C:cytoplasm"/>
    <property type="evidence" value="ECO:0007669"/>
    <property type="project" value="UniProtKB-ARBA"/>
</dbReference>
<dbReference type="Gene3D" id="3.30.2160.10">
    <property type="entry name" value="Hect, E3 ligase catalytic domain"/>
    <property type="match status" value="1"/>
</dbReference>
<comment type="pathway">
    <text evidence="2">Protein modification; protein ubiquitination.</text>
</comment>
<evidence type="ECO:0000256" key="2">
    <source>
        <dbReference type="ARBA" id="ARBA00004906"/>
    </source>
</evidence>
<dbReference type="Ensembl" id="ENSGALT00010000897.1">
    <property type="protein sequence ID" value="ENSGALP00010000463.1"/>
    <property type="gene ID" value="ENSGALG00010000432.1"/>
</dbReference>
<dbReference type="OrthoDB" id="423283at2759"/>
<sequence>MCRVHILGSAGLFGIPSTTPSPSPPPTPRFRGPQSWVLGWREMCRVHILGSAGLFGIPSTTPLPPSPPPHRFRGPQSWVLRWREMCRATFWGLRGYLGSPQPPLYLSPPPPPRCRYIVFEGEEGQDAGGLLREWYMIISREMFNPMYALFRTSPGDRVTYTINPSSHCNPNHLSYFKFVGRIVAKAVYDNRLLECYFTRSFYKHILGNVQNPVVLGCRTRLWERRLHAGLRPHLQHRGEQRGGGVQEFGVCEVRDLKPNGANVLVTEENKKEYVHLVCQMRAIRKQLAAFLEGFYEIIPKRLISIFTEQELELLISGLPTIDIDDLKANTEYHKYQGNSIQIQWFWRALRSFDQADRAKFLQFVTGTSKVPLQGFAALEGMNGIQKFQIHRDDRSTDRLPSAHTW</sequence>
<dbReference type="GeneTree" id="ENSGT00940000156319"/>
<evidence type="ECO:0000256" key="3">
    <source>
        <dbReference type="ARBA" id="ARBA00012485"/>
    </source>
</evidence>
<comment type="caution">
    <text evidence="6">Lacks conserved residue(s) required for the propagation of feature annotation.</text>
</comment>
<dbReference type="InterPro" id="IPR000569">
    <property type="entry name" value="HECT_dom"/>
</dbReference>
<reference evidence="8" key="2">
    <citation type="submission" date="2025-09" db="UniProtKB">
        <authorList>
            <consortium name="Ensembl"/>
        </authorList>
    </citation>
    <scope>IDENTIFICATION</scope>
    <source>
        <strain evidence="8">broiler</strain>
    </source>
</reference>
<dbReference type="InterPro" id="IPR035983">
    <property type="entry name" value="Hect_E3_ubiquitin_ligase"/>
</dbReference>
<dbReference type="EC" id="2.3.2.26" evidence="3"/>
<dbReference type="AlphaFoldDB" id="A0A8V0X2X7"/>
<keyword evidence="10" id="KW-1267">Proteomics identification</keyword>
<dbReference type="PROSITE" id="PS50237">
    <property type="entry name" value="HECT"/>
    <property type="match status" value="1"/>
</dbReference>
<dbReference type="PANTHER" id="PTHR11254:SF67">
    <property type="entry name" value="E3 UBIQUITIN-PROTEIN LIGASE HUWE1"/>
    <property type="match status" value="1"/>
</dbReference>
<comment type="catalytic activity">
    <reaction evidence="1">
        <text>S-ubiquitinyl-[E2 ubiquitin-conjugating enzyme]-L-cysteine + [acceptor protein]-L-lysine = [E2 ubiquitin-conjugating enzyme]-L-cysteine + N(6)-ubiquitinyl-[acceptor protein]-L-lysine.</text>
        <dbReference type="EC" id="2.3.2.26"/>
    </reaction>
</comment>
<dbReference type="FunFam" id="3.90.1750.10:FF:000079">
    <property type="entry name" value="E3 ubiquitin-protein ligase"/>
    <property type="match status" value="1"/>
</dbReference>
<dbReference type="SUPFAM" id="SSF56204">
    <property type="entry name" value="Hect, E3 ligase catalytic domain"/>
    <property type="match status" value="1"/>
</dbReference>
<evidence type="ECO:0000256" key="4">
    <source>
        <dbReference type="ARBA" id="ARBA00022679"/>
    </source>
</evidence>
<keyword evidence="5 6" id="KW-0833">Ubl conjugation pathway</keyword>
<evidence type="ECO:0000256" key="6">
    <source>
        <dbReference type="PROSITE-ProRule" id="PRU00104"/>
    </source>
</evidence>
<dbReference type="GO" id="GO:0061630">
    <property type="term" value="F:ubiquitin protein ligase activity"/>
    <property type="evidence" value="ECO:0007669"/>
    <property type="project" value="UniProtKB-EC"/>
</dbReference>
<evidence type="ECO:0000256" key="1">
    <source>
        <dbReference type="ARBA" id="ARBA00000885"/>
    </source>
</evidence>